<dbReference type="PANTHER" id="PTHR12110:SF53">
    <property type="entry name" value="BLR5974 PROTEIN"/>
    <property type="match status" value="1"/>
</dbReference>
<dbReference type="InterPro" id="IPR036237">
    <property type="entry name" value="Xyl_isomerase-like_sf"/>
</dbReference>
<feature type="domain" description="Xylose isomerase-like TIM barrel" evidence="1">
    <location>
        <begin position="25"/>
        <end position="266"/>
    </location>
</feature>
<dbReference type="AlphaFoldDB" id="A0A3D8Q329"/>
<evidence type="ECO:0000313" key="3">
    <source>
        <dbReference type="Proteomes" id="UP000257143"/>
    </source>
</evidence>
<dbReference type="GO" id="GO:0016853">
    <property type="term" value="F:isomerase activity"/>
    <property type="evidence" value="ECO:0007669"/>
    <property type="project" value="UniProtKB-KW"/>
</dbReference>
<dbReference type="InterPro" id="IPR050312">
    <property type="entry name" value="IolE/XylAMocC-like"/>
</dbReference>
<dbReference type="EMBL" id="PIOC01000001">
    <property type="protein sequence ID" value="RDW22188.1"/>
    <property type="molecule type" value="Genomic_DNA"/>
</dbReference>
<sequence length="286" mass="32692">MRLGMSSYSLYQAISKGDMDIIDVIDWVKEIGGEHLEIVPMGFDFIEKPDLIEKVREKAAQLKIDLSNYAIGANFICESDETYDKEIKRVMQHVDICAQLGIKFMRHDLASRDPHERTLDFFIKDLPRLVEACQRIADYASGKGIVTSIENHGFYVQASDRVQTIVRQVNRDNFRTTLDVGNFLCYDENPLTAVKNNLPFASVVHIKDFYYRQDKMNRYGGWFETHFGNQLRGAIVGHGDLPMPEIINLLKASSFDGYVSIEFEGLEECRFGARASFDYAKSLLFA</sequence>
<dbReference type="SUPFAM" id="SSF51658">
    <property type="entry name" value="Xylose isomerase-like"/>
    <property type="match status" value="1"/>
</dbReference>
<evidence type="ECO:0000259" key="1">
    <source>
        <dbReference type="Pfam" id="PF01261"/>
    </source>
</evidence>
<dbReference type="RefSeq" id="WP_115771048.1">
    <property type="nucleotide sequence ID" value="NZ_PIOC01000001.1"/>
</dbReference>
<accession>A0A3D8Q329</accession>
<dbReference type="Proteomes" id="UP000257143">
    <property type="component" value="Unassembled WGS sequence"/>
</dbReference>
<protein>
    <submittedName>
        <fullName evidence="2">Sugar phosphate isomerase/epimerase</fullName>
    </submittedName>
</protein>
<name>A0A3D8Q329_9BACI</name>
<proteinExistence type="predicted"/>
<comment type="caution">
    <text evidence="2">The sequence shown here is derived from an EMBL/GenBank/DDBJ whole genome shotgun (WGS) entry which is preliminary data.</text>
</comment>
<gene>
    <name evidence="2" type="ORF">CWR48_00320</name>
</gene>
<dbReference type="Pfam" id="PF01261">
    <property type="entry name" value="AP_endonuc_2"/>
    <property type="match status" value="1"/>
</dbReference>
<dbReference type="InterPro" id="IPR013022">
    <property type="entry name" value="Xyl_isomerase-like_TIM-brl"/>
</dbReference>
<keyword evidence="3" id="KW-1185">Reference proteome</keyword>
<dbReference type="OrthoDB" id="256906at2"/>
<dbReference type="Gene3D" id="3.20.20.150">
    <property type="entry name" value="Divalent-metal-dependent TIM barrel enzymes"/>
    <property type="match status" value="1"/>
</dbReference>
<keyword evidence="2" id="KW-0413">Isomerase</keyword>
<evidence type="ECO:0000313" key="2">
    <source>
        <dbReference type="EMBL" id="RDW22188.1"/>
    </source>
</evidence>
<dbReference type="PANTHER" id="PTHR12110">
    <property type="entry name" value="HYDROXYPYRUVATE ISOMERASE"/>
    <property type="match status" value="1"/>
</dbReference>
<reference evidence="3" key="1">
    <citation type="submission" date="2017-11" db="EMBL/GenBank/DDBJ databases">
        <authorList>
            <person name="Zhu W."/>
        </authorList>
    </citation>
    <scope>NUCLEOTIDE SEQUENCE [LARGE SCALE GENOMIC DNA]</scope>
    <source>
        <strain evidence="3">CAU 1183</strain>
    </source>
</reference>
<organism evidence="2 3">
    <name type="scientific">Oceanobacillus arenosus</name>
    <dbReference type="NCBI Taxonomy" id="1229153"/>
    <lineage>
        <taxon>Bacteria</taxon>
        <taxon>Bacillati</taxon>
        <taxon>Bacillota</taxon>
        <taxon>Bacilli</taxon>
        <taxon>Bacillales</taxon>
        <taxon>Bacillaceae</taxon>
        <taxon>Oceanobacillus</taxon>
    </lineage>
</organism>